<dbReference type="EMBL" id="KI925466">
    <property type="protein sequence ID" value="ETW75364.1"/>
    <property type="molecule type" value="Genomic_DNA"/>
</dbReference>
<gene>
    <name evidence="1" type="ORF">HETIRDRAFT_18071</name>
</gene>
<dbReference type="RefSeq" id="XP_009552479.1">
    <property type="nucleotide sequence ID" value="XM_009554184.1"/>
</dbReference>
<dbReference type="Proteomes" id="UP000030671">
    <property type="component" value="Unassembled WGS sequence"/>
</dbReference>
<dbReference type="GeneID" id="20668555"/>
<dbReference type="OrthoDB" id="5599419at2759"/>
<name>W4JPH1_HETIT</name>
<evidence type="ECO:0000313" key="2">
    <source>
        <dbReference type="Proteomes" id="UP000030671"/>
    </source>
</evidence>
<proteinExistence type="predicted"/>
<dbReference type="InParanoid" id="W4JPH1"/>
<organism evidence="1 2">
    <name type="scientific">Heterobasidion irregulare (strain TC 32-1)</name>
    <dbReference type="NCBI Taxonomy" id="747525"/>
    <lineage>
        <taxon>Eukaryota</taxon>
        <taxon>Fungi</taxon>
        <taxon>Dikarya</taxon>
        <taxon>Basidiomycota</taxon>
        <taxon>Agaricomycotina</taxon>
        <taxon>Agaricomycetes</taxon>
        <taxon>Russulales</taxon>
        <taxon>Bondarzewiaceae</taxon>
        <taxon>Heterobasidion</taxon>
        <taxon>Heterobasidion annosum species complex</taxon>
    </lineage>
</organism>
<evidence type="ECO:0000313" key="1">
    <source>
        <dbReference type="EMBL" id="ETW75364.1"/>
    </source>
</evidence>
<dbReference type="eggNOG" id="ENOG502S3G3">
    <property type="taxonomic scope" value="Eukaryota"/>
</dbReference>
<sequence length="66" mass="7611">ILVFNMDGIPNKGGKIMDKACLLMRMTNNEGDYHDKQCKLLVANLGGEYVILGMDWLYKHNPRINW</sequence>
<feature type="non-terminal residue" evidence="1">
    <location>
        <position position="66"/>
    </location>
</feature>
<dbReference type="AlphaFoldDB" id="W4JPH1"/>
<keyword evidence="2" id="KW-1185">Reference proteome</keyword>
<dbReference type="KEGG" id="hir:HETIRDRAFT_18071"/>
<feature type="non-terminal residue" evidence="1">
    <location>
        <position position="1"/>
    </location>
</feature>
<protein>
    <submittedName>
        <fullName evidence="1">Uncharacterized protein</fullName>
    </submittedName>
</protein>
<accession>W4JPH1</accession>
<reference evidence="1 2" key="1">
    <citation type="journal article" date="2012" name="New Phytol.">
        <title>Insight into trade-off between wood decay and parasitism from the genome of a fungal forest pathogen.</title>
        <authorList>
            <person name="Olson A."/>
            <person name="Aerts A."/>
            <person name="Asiegbu F."/>
            <person name="Belbahri L."/>
            <person name="Bouzid O."/>
            <person name="Broberg A."/>
            <person name="Canback B."/>
            <person name="Coutinho P.M."/>
            <person name="Cullen D."/>
            <person name="Dalman K."/>
            <person name="Deflorio G."/>
            <person name="van Diepen L.T."/>
            <person name="Dunand C."/>
            <person name="Duplessis S."/>
            <person name="Durling M."/>
            <person name="Gonthier P."/>
            <person name="Grimwood J."/>
            <person name="Fossdal C.G."/>
            <person name="Hansson D."/>
            <person name="Henrissat B."/>
            <person name="Hietala A."/>
            <person name="Himmelstrand K."/>
            <person name="Hoffmeister D."/>
            <person name="Hogberg N."/>
            <person name="James T.Y."/>
            <person name="Karlsson M."/>
            <person name="Kohler A."/>
            <person name="Kues U."/>
            <person name="Lee Y.H."/>
            <person name="Lin Y.C."/>
            <person name="Lind M."/>
            <person name="Lindquist E."/>
            <person name="Lombard V."/>
            <person name="Lucas S."/>
            <person name="Lunden K."/>
            <person name="Morin E."/>
            <person name="Murat C."/>
            <person name="Park J."/>
            <person name="Raffaello T."/>
            <person name="Rouze P."/>
            <person name="Salamov A."/>
            <person name="Schmutz J."/>
            <person name="Solheim H."/>
            <person name="Stahlberg J."/>
            <person name="Velez H."/>
            <person name="de Vries R.P."/>
            <person name="Wiebenga A."/>
            <person name="Woodward S."/>
            <person name="Yakovlev I."/>
            <person name="Garbelotto M."/>
            <person name="Martin F."/>
            <person name="Grigoriev I.V."/>
            <person name="Stenlid J."/>
        </authorList>
    </citation>
    <scope>NUCLEOTIDE SEQUENCE [LARGE SCALE GENOMIC DNA]</scope>
    <source>
        <strain evidence="1 2">TC 32-1</strain>
    </source>
</reference>
<dbReference type="HOGENOM" id="CLU_000384_32_2_1"/>